<sequence>MELHPARIIVTPIERGWKPRRGASLPIAVDAEASASNWRAPLSTLKTWLADQPRANVELVVSDCYARYQLVPWHSEVKTTAEISALGRACFADVYGSAADNWEIQTDLSGYGIPGVACAIDQALLKELRDIFTEGGMRLDSVRPMFMGMFNRYRKRLGAHALLASIDESRCVLACIKDGKWHSIRSLPCMDMDTVLEREILLQGLPHDAVRFVTISGKEHDTCAS</sequence>
<reference evidence="1 2" key="1">
    <citation type="submission" date="2019-11" db="EMBL/GenBank/DDBJ databases">
        <title>Type strains purchased from KCTC, JCM and DSMZ.</title>
        <authorList>
            <person name="Lu H."/>
        </authorList>
    </citation>
    <scope>NUCLEOTIDE SEQUENCE [LARGE SCALE GENOMIC DNA]</scope>
    <source>
        <strain evidence="1 2">KCTC 22382</strain>
    </source>
</reference>
<evidence type="ECO:0000313" key="2">
    <source>
        <dbReference type="Proteomes" id="UP000475582"/>
    </source>
</evidence>
<gene>
    <name evidence="1" type="ORF">GM676_23640</name>
</gene>
<dbReference type="Proteomes" id="UP000475582">
    <property type="component" value="Unassembled WGS sequence"/>
</dbReference>
<proteinExistence type="predicted"/>
<dbReference type="AlphaFoldDB" id="A0A6L6PN50"/>
<evidence type="ECO:0000313" key="1">
    <source>
        <dbReference type="EMBL" id="MTV40556.1"/>
    </source>
</evidence>
<accession>A0A6L6PN50</accession>
<dbReference type="RefSeq" id="WP_155466554.1">
    <property type="nucleotide sequence ID" value="NZ_WNKY01000036.1"/>
</dbReference>
<comment type="caution">
    <text evidence="1">The sequence shown here is derived from an EMBL/GenBank/DDBJ whole genome shotgun (WGS) entry which is preliminary data.</text>
</comment>
<dbReference type="OrthoDB" id="8743722at2"/>
<name>A0A6L6PN50_9BURK</name>
<protein>
    <submittedName>
        <fullName evidence="1">Uncharacterized protein</fullName>
    </submittedName>
</protein>
<organism evidence="1 2">
    <name type="scientific">Duganella radicis</name>
    <dbReference type="NCBI Taxonomy" id="551988"/>
    <lineage>
        <taxon>Bacteria</taxon>
        <taxon>Pseudomonadati</taxon>
        <taxon>Pseudomonadota</taxon>
        <taxon>Betaproteobacteria</taxon>
        <taxon>Burkholderiales</taxon>
        <taxon>Oxalobacteraceae</taxon>
        <taxon>Telluria group</taxon>
        <taxon>Duganella</taxon>
    </lineage>
</organism>
<dbReference type="EMBL" id="WNKY01000036">
    <property type="protein sequence ID" value="MTV40556.1"/>
    <property type="molecule type" value="Genomic_DNA"/>
</dbReference>
<keyword evidence="2" id="KW-1185">Reference proteome</keyword>